<dbReference type="NCBIfam" id="TIGR00125">
    <property type="entry name" value="cyt_tran_rel"/>
    <property type="match status" value="1"/>
</dbReference>
<evidence type="ECO:0000313" key="11">
    <source>
        <dbReference type="EMBL" id="TCS87251.1"/>
    </source>
</evidence>
<dbReference type="SUPFAM" id="SSF53613">
    <property type="entry name" value="Ribokinase-like"/>
    <property type="match status" value="1"/>
</dbReference>
<comment type="caution">
    <text evidence="11">The sequence shown here is derived from an EMBL/GenBank/DDBJ whole genome shotgun (WGS) entry which is preliminary data.</text>
</comment>
<dbReference type="InterPro" id="IPR014729">
    <property type="entry name" value="Rossmann-like_a/b/a_fold"/>
</dbReference>
<dbReference type="Pfam" id="PF01467">
    <property type="entry name" value="CTP_transf_like"/>
    <property type="match status" value="1"/>
</dbReference>
<keyword evidence="2 11" id="KW-0808">Transferase</keyword>
<dbReference type="InterPro" id="IPR029056">
    <property type="entry name" value="Ribokinase-like"/>
</dbReference>
<dbReference type="InterPro" id="IPR011914">
    <property type="entry name" value="RfaE_dom_II"/>
</dbReference>
<keyword evidence="12" id="KW-1185">Reference proteome</keyword>
<comment type="catalytic activity">
    <reaction evidence="8">
        <text>D-glycero-beta-D-manno-heptose 1-phosphate + ATP + H(+) = ADP-D-glycero-beta-D-manno-heptose + diphosphate</text>
        <dbReference type="Rhea" id="RHEA:27465"/>
        <dbReference type="ChEBI" id="CHEBI:15378"/>
        <dbReference type="ChEBI" id="CHEBI:30616"/>
        <dbReference type="ChEBI" id="CHEBI:33019"/>
        <dbReference type="ChEBI" id="CHEBI:59967"/>
        <dbReference type="ChEBI" id="CHEBI:61593"/>
        <dbReference type="EC" id="2.7.7.70"/>
    </reaction>
</comment>
<feature type="domain" description="Carbohydrate kinase PfkB" evidence="9">
    <location>
        <begin position="17"/>
        <end position="318"/>
    </location>
</feature>
<keyword evidence="6" id="KW-0511">Multifunctional enzyme</keyword>
<dbReference type="GO" id="GO:0016773">
    <property type="term" value="F:phosphotransferase activity, alcohol group as acceptor"/>
    <property type="evidence" value="ECO:0007669"/>
    <property type="project" value="InterPro"/>
</dbReference>
<dbReference type="PANTHER" id="PTHR46969">
    <property type="entry name" value="BIFUNCTIONAL PROTEIN HLDE"/>
    <property type="match status" value="1"/>
</dbReference>
<keyword evidence="11" id="KW-0418">Kinase</keyword>
<reference evidence="11 12" key="1">
    <citation type="submission" date="2019-03" db="EMBL/GenBank/DDBJ databases">
        <title>Genomic Encyclopedia of Type Strains, Phase IV (KMG-IV): sequencing the most valuable type-strain genomes for metagenomic binning, comparative biology and taxonomic classification.</title>
        <authorList>
            <person name="Goeker M."/>
        </authorList>
    </citation>
    <scope>NUCLEOTIDE SEQUENCE [LARGE SCALE GENOMIC DNA]</scope>
    <source>
        <strain evidence="11 12">DSM 21100</strain>
    </source>
</reference>
<evidence type="ECO:0000256" key="7">
    <source>
        <dbReference type="ARBA" id="ARBA00023277"/>
    </source>
</evidence>
<dbReference type="Proteomes" id="UP000295807">
    <property type="component" value="Unassembled WGS sequence"/>
</dbReference>
<evidence type="ECO:0000256" key="4">
    <source>
        <dbReference type="ARBA" id="ARBA00022741"/>
    </source>
</evidence>
<dbReference type="GO" id="GO:0033786">
    <property type="term" value="F:heptose-1-phosphate adenylyltransferase activity"/>
    <property type="evidence" value="ECO:0007669"/>
    <property type="project" value="TreeGrafter"/>
</dbReference>
<organism evidence="11 12">
    <name type="scientific">Anseongella ginsenosidimutans</name>
    <dbReference type="NCBI Taxonomy" id="496056"/>
    <lineage>
        <taxon>Bacteria</taxon>
        <taxon>Pseudomonadati</taxon>
        <taxon>Bacteroidota</taxon>
        <taxon>Sphingobacteriia</taxon>
        <taxon>Sphingobacteriales</taxon>
        <taxon>Sphingobacteriaceae</taxon>
        <taxon>Anseongella</taxon>
    </lineage>
</organism>
<dbReference type="RefSeq" id="WP_132129049.1">
    <property type="nucleotide sequence ID" value="NZ_CP042432.1"/>
</dbReference>
<dbReference type="NCBIfam" id="TIGR02199">
    <property type="entry name" value="rfaE_dom_II"/>
    <property type="match status" value="1"/>
</dbReference>
<evidence type="ECO:0000313" key="12">
    <source>
        <dbReference type="Proteomes" id="UP000295807"/>
    </source>
</evidence>
<dbReference type="Gene3D" id="3.40.1190.20">
    <property type="match status" value="1"/>
</dbReference>
<name>A0A4R3KR94_9SPHI</name>
<keyword evidence="3" id="KW-0548">Nucleotidyltransferase</keyword>
<feature type="domain" description="Cytidyltransferase-like" evidence="10">
    <location>
        <begin position="354"/>
        <end position="448"/>
    </location>
</feature>
<evidence type="ECO:0000256" key="1">
    <source>
        <dbReference type="ARBA" id="ARBA00012519"/>
    </source>
</evidence>
<keyword evidence="5" id="KW-0067">ATP-binding</keyword>
<keyword evidence="7" id="KW-0119">Carbohydrate metabolism</keyword>
<dbReference type="SUPFAM" id="SSF52374">
    <property type="entry name" value="Nucleotidylyl transferase"/>
    <property type="match status" value="1"/>
</dbReference>
<dbReference type="Gene3D" id="3.40.50.620">
    <property type="entry name" value="HUPs"/>
    <property type="match status" value="1"/>
</dbReference>
<dbReference type="EC" id="2.7.7.70" evidence="1"/>
<dbReference type="InterPro" id="IPR011611">
    <property type="entry name" value="PfkB_dom"/>
</dbReference>
<evidence type="ECO:0000259" key="10">
    <source>
        <dbReference type="Pfam" id="PF01467"/>
    </source>
</evidence>
<dbReference type="InterPro" id="IPR004821">
    <property type="entry name" value="Cyt_trans-like"/>
</dbReference>
<proteinExistence type="predicted"/>
<sequence>MKDQCRKIIEKFRPFRVLVAGDAILDMYIKGSSSRLCREAPAPVINVQDQEYNCGGAANTAINLAGLGAETWFLTVTGNDEHGKMLEKSLQSTGVHTNLIIRTEERTTVAKKRIMAGESILLRTDEGDTGPVSPGIQAALNEKLSQVLSSMDAVILSDYGGGVITGLLIEAIRRLRRPGTPLIVDSKDLRRFKALRPTMVKPNYEETVGLLNLSAVQDDSRIAQVRSRGKKLLDLTHAECVAATMDACGAFLFEKGRPPYRVPCIPRNNNKAIGAGDTFIGAYTMAYCSGADPRIAMEIASAAAAIVLRKGDTGSCSEIELTSYFRENPKYLLNLADLEKKTGELKKANKRIVFTNGCFDILHRGHVSLLNRAKELGDVLVVGLNSDTSIKRLKGNERPINSLEDRIAVLAGLSSVDYLVSFEEDSPLEILEILKADVFVKGKTYTVDRLPEASVVHALGGEVKILPLALRFSTTGLIEKIRKPVKRRHHAKAGQLG</sequence>
<dbReference type="GO" id="GO:0005829">
    <property type="term" value="C:cytosol"/>
    <property type="evidence" value="ECO:0007669"/>
    <property type="project" value="TreeGrafter"/>
</dbReference>
<evidence type="ECO:0000256" key="6">
    <source>
        <dbReference type="ARBA" id="ARBA00023268"/>
    </source>
</evidence>
<dbReference type="GO" id="GO:0005524">
    <property type="term" value="F:ATP binding"/>
    <property type="evidence" value="ECO:0007669"/>
    <property type="project" value="UniProtKB-KW"/>
</dbReference>
<protein>
    <recommendedName>
        <fullName evidence="1">D-glycero-beta-D-manno-heptose 1-phosphate adenylyltransferase</fullName>
        <ecNumber evidence="1">2.7.7.70</ecNumber>
    </recommendedName>
</protein>
<dbReference type="EMBL" id="SMAD01000005">
    <property type="protein sequence ID" value="TCS87251.1"/>
    <property type="molecule type" value="Genomic_DNA"/>
</dbReference>
<evidence type="ECO:0000259" key="9">
    <source>
        <dbReference type="Pfam" id="PF00294"/>
    </source>
</evidence>
<evidence type="ECO:0000256" key="8">
    <source>
        <dbReference type="ARBA" id="ARBA00047428"/>
    </source>
</evidence>
<evidence type="ECO:0000256" key="3">
    <source>
        <dbReference type="ARBA" id="ARBA00022695"/>
    </source>
</evidence>
<dbReference type="PANTHER" id="PTHR46969:SF1">
    <property type="entry name" value="BIFUNCTIONAL PROTEIN HLDE"/>
    <property type="match status" value="1"/>
</dbReference>
<keyword evidence="4" id="KW-0547">Nucleotide-binding</keyword>
<accession>A0A4R3KR94</accession>
<dbReference type="AlphaFoldDB" id="A0A4R3KR94"/>
<dbReference type="OrthoDB" id="9802794at2"/>
<evidence type="ECO:0000256" key="5">
    <source>
        <dbReference type="ARBA" id="ARBA00022840"/>
    </source>
</evidence>
<evidence type="ECO:0000256" key="2">
    <source>
        <dbReference type="ARBA" id="ARBA00022679"/>
    </source>
</evidence>
<gene>
    <name evidence="11" type="ORF">EDD80_10564</name>
</gene>
<dbReference type="GO" id="GO:0033785">
    <property type="term" value="F:heptose 7-phosphate kinase activity"/>
    <property type="evidence" value="ECO:0007669"/>
    <property type="project" value="TreeGrafter"/>
</dbReference>
<dbReference type="Pfam" id="PF00294">
    <property type="entry name" value="PfkB"/>
    <property type="match status" value="1"/>
</dbReference>